<dbReference type="PANTHER" id="PTHR43700">
    <property type="entry name" value="PHOSPHORIBOSYLAMINOIMIDAZOLE-SUCCINOCARBOXAMIDE SYNTHASE"/>
    <property type="match status" value="1"/>
</dbReference>
<dbReference type="PROSITE" id="PS01058">
    <property type="entry name" value="SAICAR_SYNTHETASE_2"/>
    <property type="match status" value="1"/>
</dbReference>
<evidence type="ECO:0000313" key="11">
    <source>
        <dbReference type="EMBL" id="MDY5146119.1"/>
    </source>
</evidence>
<comment type="pathway">
    <text evidence="1 8">Purine metabolism; IMP biosynthesis via de novo pathway; 5-amino-1-(5-phospho-D-ribosyl)imidazole-4-carboxamide from 5-amino-1-(5-phospho-D-ribosyl)imidazole-4-carboxylate: step 1/2.</text>
</comment>
<keyword evidence="3 8" id="KW-0436">Ligase</keyword>
<dbReference type="GO" id="GO:0006189">
    <property type="term" value="P:'de novo' IMP biosynthetic process"/>
    <property type="evidence" value="ECO:0007669"/>
    <property type="project" value="UniProtKB-UniRule"/>
</dbReference>
<reference evidence="10 12" key="1">
    <citation type="submission" date="2023-10" db="EMBL/GenBank/DDBJ databases">
        <title>Whole Genome based description of the genera Actinobaculum and Actinotignum reveals a complex phylogenetic relationship within the species included in the genus Actinotignum.</title>
        <authorList>
            <person name="Jensen C.S."/>
            <person name="Dargis R."/>
            <person name="Kemp M."/>
            <person name="Christensen J.J."/>
        </authorList>
    </citation>
    <scope>NUCLEOTIDE SEQUENCE</scope>
    <source>
        <strain evidence="11 12">SLA_B089</strain>
        <strain evidence="10">SLA_B245</strain>
    </source>
</reference>
<dbReference type="Gene3D" id="3.30.200.20">
    <property type="entry name" value="Phosphorylase Kinase, domain 1"/>
    <property type="match status" value="1"/>
</dbReference>
<keyword evidence="6 8" id="KW-0067">ATP-binding</keyword>
<evidence type="ECO:0000256" key="2">
    <source>
        <dbReference type="ARBA" id="ARBA00010190"/>
    </source>
</evidence>
<evidence type="ECO:0000259" key="9">
    <source>
        <dbReference type="Pfam" id="PF01259"/>
    </source>
</evidence>
<evidence type="ECO:0000256" key="6">
    <source>
        <dbReference type="ARBA" id="ARBA00022840"/>
    </source>
</evidence>
<dbReference type="InterPro" id="IPR028923">
    <property type="entry name" value="SAICAR_synt/ADE2_N"/>
</dbReference>
<feature type="domain" description="SAICAR synthetase/ADE2 N-terminal" evidence="9">
    <location>
        <begin position="18"/>
        <end position="281"/>
    </location>
</feature>
<evidence type="ECO:0000256" key="8">
    <source>
        <dbReference type="HAMAP-Rule" id="MF_00137"/>
    </source>
</evidence>
<comment type="caution">
    <text evidence="10">The sequence shown here is derived from an EMBL/GenBank/DDBJ whole genome shotgun (WGS) entry which is preliminary data.</text>
</comment>
<keyword evidence="5 8" id="KW-0658">Purine biosynthesis</keyword>
<dbReference type="EC" id="6.3.2.6" evidence="8"/>
<dbReference type="Gene3D" id="3.30.470.20">
    <property type="entry name" value="ATP-grasp fold, B domain"/>
    <property type="match status" value="1"/>
</dbReference>
<dbReference type="GO" id="GO:0005737">
    <property type="term" value="C:cytoplasm"/>
    <property type="evidence" value="ECO:0007669"/>
    <property type="project" value="TreeGrafter"/>
</dbReference>
<protein>
    <recommendedName>
        <fullName evidence="8">Phosphoribosylaminoimidazole-succinocarboxamide synthase</fullName>
        <ecNumber evidence="8">6.3.2.6</ecNumber>
    </recommendedName>
    <alternativeName>
        <fullName evidence="8">SAICAR synthetase</fullName>
    </alternativeName>
</protein>
<dbReference type="GeneID" id="92813102"/>
<sequence length="316" mass="34925">MSTYTTGSLVPIRGWQRTYSGKVHDLYRPVPGGAMAGMDTYLIVASDRIAAFDHVVPTFIPDKGEILTRIARWWFDRTGDIAESHYLPGGVPRDIAARGILVRALRMLPYEVLVRGYLTAGAVRSLETLGTLDAMPYDGAIELGAKLELPWVGIAEKRRPGCPDIPIPWDEFMRRVGESTAERVRVLALNLYRHAHAIALARGLVLADAKLEFGTDMDAGSSRLILADEAFTPDTAHYWLSTDYRAVKSGEALPTPEALRPFDKDAAQVWLMSAQSGWNAEQGTQPPALPAAVVADIRERYLRVCEMLTGERWPGH</sequence>
<dbReference type="CDD" id="cd01414">
    <property type="entry name" value="SAICAR_synt_Sc"/>
    <property type="match status" value="1"/>
</dbReference>
<name>A0AAW9HC65_9ACTO</name>
<evidence type="ECO:0000313" key="10">
    <source>
        <dbReference type="EMBL" id="MDY5140569.1"/>
    </source>
</evidence>
<dbReference type="GO" id="GO:0004639">
    <property type="term" value="F:phosphoribosylaminoimidazolesuccinocarboxamide synthase activity"/>
    <property type="evidence" value="ECO:0007669"/>
    <property type="project" value="UniProtKB-UniRule"/>
</dbReference>
<keyword evidence="12" id="KW-1185">Reference proteome</keyword>
<dbReference type="HAMAP" id="MF_00137">
    <property type="entry name" value="SAICAR_synth"/>
    <property type="match status" value="1"/>
</dbReference>
<dbReference type="InterPro" id="IPR018236">
    <property type="entry name" value="SAICAR_synthetase_CS"/>
</dbReference>
<dbReference type="EMBL" id="JAWNFV010000007">
    <property type="protein sequence ID" value="MDY5140569.1"/>
    <property type="molecule type" value="Genomic_DNA"/>
</dbReference>
<evidence type="ECO:0000256" key="1">
    <source>
        <dbReference type="ARBA" id="ARBA00004672"/>
    </source>
</evidence>
<evidence type="ECO:0000256" key="4">
    <source>
        <dbReference type="ARBA" id="ARBA00022741"/>
    </source>
</evidence>
<organism evidence="10 13">
    <name type="scientific">Actinotignum timonense</name>
    <dbReference type="NCBI Taxonomy" id="1870995"/>
    <lineage>
        <taxon>Bacteria</taxon>
        <taxon>Bacillati</taxon>
        <taxon>Actinomycetota</taxon>
        <taxon>Actinomycetes</taxon>
        <taxon>Actinomycetales</taxon>
        <taxon>Actinomycetaceae</taxon>
        <taxon>Actinotignum</taxon>
    </lineage>
</organism>
<dbReference type="Proteomes" id="UP001284901">
    <property type="component" value="Unassembled WGS sequence"/>
</dbReference>
<gene>
    <name evidence="8" type="primary">purC</name>
    <name evidence="10" type="ORF">R6G74_04495</name>
    <name evidence="11" type="ORF">R6P33_03645</name>
</gene>
<dbReference type="AlphaFoldDB" id="A0AAW9HC65"/>
<proteinExistence type="inferred from homology"/>
<evidence type="ECO:0000256" key="3">
    <source>
        <dbReference type="ARBA" id="ARBA00022598"/>
    </source>
</evidence>
<comment type="similarity">
    <text evidence="2 8">Belongs to the SAICAR synthetase family.</text>
</comment>
<evidence type="ECO:0000313" key="12">
    <source>
        <dbReference type="Proteomes" id="UP001284901"/>
    </source>
</evidence>
<dbReference type="EMBL" id="JAWNFY010000007">
    <property type="protein sequence ID" value="MDY5146119.1"/>
    <property type="molecule type" value="Genomic_DNA"/>
</dbReference>
<dbReference type="SUPFAM" id="SSF56104">
    <property type="entry name" value="SAICAR synthase-like"/>
    <property type="match status" value="1"/>
</dbReference>
<evidence type="ECO:0000313" key="13">
    <source>
        <dbReference type="Proteomes" id="UP001288320"/>
    </source>
</evidence>
<dbReference type="Proteomes" id="UP001288320">
    <property type="component" value="Unassembled WGS sequence"/>
</dbReference>
<accession>A0AAW9HC65</accession>
<dbReference type="Pfam" id="PF01259">
    <property type="entry name" value="SAICAR_synt"/>
    <property type="match status" value="1"/>
</dbReference>
<evidence type="ECO:0000256" key="5">
    <source>
        <dbReference type="ARBA" id="ARBA00022755"/>
    </source>
</evidence>
<dbReference type="GO" id="GO:0005524">
    <property type="term" value="F:ATP binding"/>
    <property type="evidence" value="ECO:0007669"/>
    <property type="project" value="UniProtKB-KW"/>
</dbReference>
<comment type="catalytic activity">
    <reaction evidence="7 8">
        <text>5-amino-1-(5-phospho-D-ribosyl)imidazole-4-carboxylate + L-aspartate + ATP = (2S)-2-[5-amino-1-(5-phospho-beta-D-ribosyl)imidazole-4-carboxamido]succinate + ADP + phosphate + 2 H(+)</text>
        <dbReference type="Rhea" id="RHEA:22628"/>
        <dbReference type="ChEBI" id="CHEBI:15378"/>
        <dbReference type="ChEBI" id="CHEBI:29991"/>
        <dbReference type="ChEBI" id="CHEBI:30616"/>
        <dbReference type="ChEBI" id="CHEBI:43474"/>
        <dbReference type="ChEBI" id="CHEBI:58443"/>
        <dbReference type="ChEBI" id="CHEBI:77657"/>
        <dbReference type="ChEBI" id="CHEBI:456216"/>
        <dbReference type="EC" id="6.3.2.6"/>
    </reaction>
</comment>
<dbReference type="PANTHER" id="PTHR43700:SF1">
    <property type="entry name" value="PHOSPHORIBOSYLAMINOIMIDAZOLE-SUCCINOCARBOXAMIDE SYNTHASE"/>
    <property type="match status" value="1"/>
</dbReference>
<dbReference type="RefSeq" id="WP_087071236.1">
    <property type="nucleotide sequence ID" value="NZ_CAUPFC010000026.1"/>
</dbReference>
<evidence type="ECO:0000256" key="7">
    <source>
        <dbReference type="ARBA" id="ARBA00048475"/>
    </source>
</evidence>
<keyword evidence="4 8" id="KW-0547">Nucleotide-binding</keyword>